<reference evidence="2 3" key="1">
    <citation type="submission" date="2023-05" db="EMBL/GenBank/DDBJ databases">
        <title>A new hyperthermophilic archaea 'Ignisphaera cupida' sp. nov. and description of the family 'Ignisphaeraceae' fam. nov.</title>
        <authorList>
            <person name="Podosokorskaya O.A."/>
            <person name="Elcheninov A.G."/>
            <person name="Klukina A."/>
            <person name="Merkel A.Y."/>
        </authorList>
    </citation>
    <scope>NUCLEOTIDE SEQUENCE [LARGE SCALE GENOMIC DNA]</scope>
    <source>
        <strain evidence="2 3">4213-co</strain>
    </source>
</reference>
<dbReference type="PROSITE" id="PS00092">
    <property type="entry name" value="N6_MTASE"/>
    <property type="match status" value="1"/>
</dbReference>
<dbReference type="Pfam" id="PF06634">
    <property type="entry name" value="DUF1156"/>
    <property type="match status" value="1"/>
</dbReference>
<name>A0ABD4Z6R3_9CREN</name>
<dbReference type="PIRSF" id="PIRSF009427">
    <property type="entry name" value="UCP009427_DNAmts"/>
    <property type="match status" value="1"/>
</dbReference>
<accession>A0ABD4Z6R3</accession>
<dbReference type="InterPro" id="IPR014455">
    <property type="entry name" value="N6_adenine_Mtase_MK1259"/>
</dbReference>
<dbReference type="EMBL" id="JASNVW010000003">
    <property type="protein sequence ID" value="MDK6028880.1"/>
    <property type="molecule type" value="Genomic_DNA"/>
</dbReference>
<evidence type="ECO:0000313" key="3">
    <source>
        <dbReference type="Proteomes" id="UP001529235"/>
    </source>
</evidence>
<sequence>MDRRFVESPGFPVDVVNEASAREKAGGGRPEFWEMVFWWTRKPLASARAVVAACLLPDSVNPAEFLYMTKLRGVEGVPHRYNPSISPRYRDLFRNAKLLDPFAGFGSIPLEAIRLGVGEVVAAELLPTAYVFLKAVIEIPKWAVDNGFGKKLVEDVGRWGEWVVNRLREDRDVQELYDNETAVYIGSWEVRCPHCGRYTPLVGNWWLARASGREAESEESEEEEEESRKKSYKRIAWMESATQGNEVYIRIVDLNKVLGKKEITAKINTRQGIVEVGENRYRVPKPNIDARRETATCLHCNNQIRTVKGEWYVKTALKEWNENIEKYLTGEIPLEQLLNSKARPKLLAKVKIVGKDLEFEPATKEDNEKLWRALEKLRNIWGDPDIPTEPIPPYGNVGGGLRFPVHTTNKWYQLFNPRQLLTLVKLVKLIREAGKRVEEEKLREGWDKEKAHKYAEAVTTYLAIALVRYAGYSNIATPWKNYTGFGSSTALLRAVNIMVFRGIAMTWNWTDYNISYAGVGFERDISSLINGLSYLVSAVSGSPSPVRVLLDDATVLGKLDEEKFDLIVTDPPYRDDVAYAELSDFYYVWLRRALSDVGDVFGVVRLVPRFYGEAFFDDSGNEIDVQWRFFASKEVSEVVGRSKFFGGGVGSFNYFKELLKKSFVSMASRLSDEGVIATYYAHTTPDAWEALLEAGWLGAGLRVVVAHAIVTESAQRVTARGKASLDTSLVVVWRRGVSGEALADEVYAKAVEVCRDVAEKSRKAGYRGYELFTTVLGCVLSQFTQFKNIVGVGNLRNQGLRKLLEGYIYPATAEAIAQSLGARATGFRFSPPSMFYLLSKVLVERGRARRRQMDRSTVTIFSIGTRAELSLLESLRIVGRDGEKFYLIEPEQSTDFVKSIEGVLMDKGLSASNPNIRCSIDALHILEYLASSLKRDQFRKRFDELRTRYPQHVEEAVALAKVLLGTLPENDVEYKAARALLEALGQLPRTGLESYVGRG</sequence>
<dbReference type="Gene3D" id="3.40.50.150">
    <property type="entry name" value="Vaccinia Virus protein VP39"/>
    <property type="match status" value="1"/>
</dbReference>
<evidence type="ECO:0000313" key="2">
    <source>
        <dbReference type="EMBL" id="MDK6028880.1"/>
    </source>
</evidence>
<evidence type="ECO:0000259" key="1">
    <source>
        <dbReference type="Pfam" id="PF06634"/>
    </source>
</evidence>
<dbReference type="SUPFAM" id="SSF53335">
    <property type="entry name" value="S-adenosyl-L-methionine-dependent methyltransferases"/>
    <property type="match status" value="2"/>
</dbReference>
<dbReference type="InterPro" id="IPR002052">
    <property type="entry name" value="DNA_methylase_N6_adenine_CS"/>
</dbReference>
<feature type="domain" description="DUF1156" evidence="1">
    <location>
        <begin position="11"/>
        <end position="64"/>
    </location>
</feature>
<proteinExistence type="predicted"/>
<keyword evidence="3" id="KW-1185">Reference proteome</keyword>
<dbReference type="InterPro" id="IPR029063">
    <property type="entry name" value="SAM-dependent_MTases_sf"/>
</dbReference>
<dbReference type="RefSeq" id="WP_285273866.1">
    <property type="nucleotide sequence ID" value="NZ_JASNVW010000003.1"/>
</dbReference>
<comment type="caution">
    <text evidence="2">The sequence shown here is derived from an EMBL/GenBank/DDBJ whole genome shotgun (WGS) entry which is preliminary data.</text>
</comment>
<dbReference type="Proteomes" id="UP001529235">
    <property type="component" value="Unassembled WGS sequence"/>
</dbReference>
<gene>
    <name evidence="2" type="ORF">QPL79_05845</name>
</gene>
<dbReference type="InterPro" id="IPR009537">
    <property type="entry name" value="DUF1156"/>
</dbReference>
<protein>
    <submittedName>
        <fullName evidence="2">DUF1156 domain-containing protein</fullName>
    </submittedName>
</protein>
<organism evidence="2 3">
    <name type="scientific">Ignisphaera cupida</name>
    <dbReference type="NCBI Taxonomy" id="3050454"/>
    <lineage>
        <taxon>Archaea</taxon>
        <taxon>Thermoproteota</taxon>
        <taxon>Thermoprotei</taxon>
        <taxon>Desulfurococcales</taxon>
        <taxon>Desulfurococcaceae</taxon>
        <taxon>Ignisphaera</taxon>
    </lineage>
</organism>
<dbReference type="AlphaFoldDB" id="A0ABD4Z6R3"/>